<dbReference type="HAMAP" id="MF_00991">
    <property type="entry name" value="MqnB"/>
    <property type="match status" value="1"/>
</dbReference>
<comment type="pathway">
    <text evidence="1">Quinol/quinone metabolism; menaquinone biosynthesis.</text>
</comment>
<gene>
    <name evidence="1 4" type="primary">mqnB</name>
    <name evidence="4" type="ORF">H8E41_12345</name>
</gene>
<comment type="catalytic activity">
    <reaction evidence="1">
        <text>futalosine + H2O = dehypoxanthine futalosine + hypoxanthine</text>
        <dbReference type="Rhea" id="RHEA:25904"/>
        <dbReference type="ChEBI" id="CHEBI:15377"/>
        <dbReference type="ChEBI" id="CHEBI:17368"/>
        <dbReference type="ChEBI" id="CHEBI:58863"/>
        <dbReference type="ChEBI" id="CHEBI:58864"/>
        <dbReference type="EC" id="3.2.2.26"/>
    </reaction>
</comment>
<dbReference type="GO" id="GO:0009234">
    <property type="term" value="P:menaquinone biosynthetic process"/>
    <property type="evidence" value="ECO:0007669"/>
    <property type="project" value="UniProtKB-UniRule"/>
</dbReference>
<keyword evidence="1" id="KW-0474">Menaquinone biosynthesis</keyword>
<dbReference type="GO" id="GO:0009116">
    <property type="term" value="P:nucleoside metabolic process"/>
    <property type="evidence" value="ECO:0007669"/>
    <property type="project" value="InterPro"/>
</dbReference>
<organism evidence="4 5">
    <name type="scientific">Candidatus Desulfobia pelagia</name>
    <dbReference type="NCBI Taxonomy" id="2841692"/>
    <lineage>
        <taxon>Bacteria</taxon>
        <taxon>Pseudomonadati</taxon>
        <taxon>Thermodesulfobacteriota</taxon>
        <taxon>Desulfobulbia</taxon>
        <taxon>Desulfobulbales</taxon>
        <taxon>Desulfobulbaceae</taxon>
        <taxon>Candidatus Desulfobia</taxon>
    </lineage>
</organism>
<dbReference type="Gene3D" id="3.40.50.1580">
    <property type="entry name" value="Nucleoside phosphorylase domain"/>
    <property type="match status" value="1"/>
</dbReference>
<dbReference type="CDD" id="cd17766">
    <property type="entry name" value="futalosine_nucleosidase_MqnB"/>
    <property type="match status" value="1"/>
</dbReference>
<dbReference type="InterPro" id="IPR019963">
    <property type="entry name" value="FL_hydrolase_MqnB"/>
</dbReference>
<comment type="similarity">
    <text evidence="1">Belongs to the PNP/UDP phosphorylase family. Futalosine hydrolase subfamily.</text>
</comment>
<sequence length="217" mass="23372">MYLLAAATDMELAPVKKALSLCQGVDFLKTGVGPVNAAYSLARYLAENKGEIDGVINFGVAGAYLDSGLNLLDVCLAESEILADLGICIAEVVDPFDEETLDIQTEFDLSNPLFDRVRSFLQEANISFRHGPFVTVNCVSGTSSRGNMLRVAHKALCENMEGAAVARVCHGFGIDCLELRSVSNLVEDRDPSAWQLVEACEAAGLHAAQIVKYLLKD</sequence>
<reference evidence="4 5" key="1">
    <citation type="submission" date="2020-08" db="EMBL/GenBank/DDBJ databases">
        <title>Bridging the membrane lipid divide: bacteria of the FCB group superphylum have the potential to synthesize archaeal ether lipids.</title>
        <authorList>
            <person name="Villanueva L."/>
            <person name="Von Meijenfeldt F.A.B."/>
            <person name="Westbye A.B."/>
            <person name="Yadav S."/>
            <person name="Hopmans E.C."/>
            <person name="Dutilh B.E."/>
            <person name="Sinninghe Damste J.S."/>
        </authorList>
    </citation>
    <scope>NUCLEOTIDE SEQUENCE [LARGE SCALE GENOMIC DNA]</scope>
    <source>
        <strain evidence="4">NIOZ-UU47</strain>
    </source>
</reference>
<accession>A0A8J6NEU5</accession>
<dbReference type="EC" id="3.2.2.26" evidence="1 2"/>
<dbReference type="Pfam" id="PF01048">
    <property type="entry name" value="PNP_UDP_1"/>
    <property type="match status" value="1"/>
</dbReference>
<keyword evidence="4" id="KW-0326">Glycosidase</keyword>
<comment type="caution">
    <text evidence="4">The sequence shown here is derived from an EMBL/GenBank/DDBJ whole genome shotgun (WGS) entry which is preliminary data.</text>
</comment>
<protein>
    <recommendedName>
        <fullName evidence="1 2">Futalosine hydrolase</fullName>
        <shortName evidence="1">FL hydrolase</shortName>
        <ecNumber evidence="1 2">3.2.2.26</ecNumber>
    </recommendedName>
    <alternativeName>
        <fullName evidence="1">Futalosine nucleosidase</fullName>
    </alternativeName>
    <alternativeName>
        <fullName evidence="1">Menaquinone biosynthetic enzyme MqnB</fullName>
    </alternativeName>
</protein>
<dbReference type="UniPathway" id="UPA00079"/>
<dbReference type="AlphaFoldDB" id="A0A8J6NEU5"/>
<dbReference type="PANTHER" id="PTHR46832:SF2">
    <property type="entry name" value="FUTALOSINE HYDROLASE"/>
    <property type="match status" value="1"/>
</dbReference>
<dbReference type="GO" id="GO:0008782">
    <property type="term" value="F:adenosylhomocysteine nucleosidase activity"/>
    <property type="evidence" value="ECO:0007669"/>
    <property type="project" value="TreeGrafter"/>
</dbReference>
<proteinExistence type="inferred from homology"/>
<dbReference type="NCBIfam" id="TIGR03664">
    <property type="entry name" value="fut_nucase"/>
    <property type="match status" value="1"/>
</dbReference>
<dbReference type="GO" id="GO:0005829">
    <property type="term" value="C:cytosol"/>
    <property type="evidence" value="ECO:0007669"/>
    <property type="project" value="TreeGrafter"/>
</dbReference>
<feature type="domain" description="Nucleoside phosphorylase" evidence="3">
    <location>
        <begin position="29"/>
        <end position="215"/>
    </location>
</feature>
<dbReference type="EMBL" id="JACNJZ010000176">
    <property type="protein sequence ID" value="MBC8318686.1"/>
    <property type="molecule type" value="Genomic_DNA"/>
</dbReference>
<evidence type="ECO:0000313" key="4">
    <source>
        <dbReference type="EMBL" id="MBC8318686.1"/>
    </source>
</evidence>
<evidence type="ECO:0000256" key="2">
    <source>
        <dbReference type="NCBIfam" id="TIGR03664"/>
    </source>
</evidence>
<dbReference type="PANTHER" id="PTHR46832">
    <property type="entry name" value="5'-METHYLTHIOADENOSINE/S-ADENOSYLHOMOCYSTEINE NUCLEOSIDASE"/>
    <property type="match status" value="1"/>
</dbReference>
<dbReference type="InterPro" id="IPR000845">
    <property type="entry name" value="Nucleoside_phosphorylase_d"/>
</dbReference>
<evidence type="ECO:0000313" key="5">
    <source>
        <dbReference type="Proteomes" id="UP000614424"/>
    </source>
</evidence>
<keyword evidence="1 4" id="KW-0378">Hydrolase</keyword>
<dbReference type="SUPFAM" id="SSF53167">
    <property type="entry name" value="Purine and uridine phosphorylases"/>
    <property type="match status" value="1"/>
</dbReference>
<dbReference type="Proteomes" id="UP000614424">
    <property type="component" value="Unassembled WGS sequence"/>
</dbReference>
<evidence type="ECO:0000259" key="3">
    <source>
        <dbReference type="Pfam" id="PF01048"/>
    </source>
</evidence>
<dbReference type="GO" id="GO:0019284">
    <property type="term" value="P:L-methionine salvage from S-adenosylmethionine"/>
    <property type="evidence" value="ECO:0007669"/>
    <property type="project" value="TreeGrafter"/>
</dbReference>
<dbReference type="InterPro" id="IPR035994">
    <property type="entry name" value="Nucleoside_phosphorylase_sf"/>
</dbReference>
<name>A0A8J6NEU5_9BACT</name>
<evidence type="ECO:0000256" key="1">
    <source>
        <dbReference type="HAMAP-Rule" id="MF_00991"/>
    </source>
</evidence>
<comment type="function">
    <text evidence="1">Catalyzes the hydrolysis of futalosine (FL) to dehypoxanthine futalosine (DHFL) and hypoxanthine, a step in the biosynthesis of menaquinone (MK, vitamin K2).</text>
</comment>
<dbReference type="GO" id="GO:0008930">
    <property type="term" value="F:methylthioadenosine nucleosidase activity"/>
    <property type="evidence" value="ECO:0007669"/>
    <property type="project" value="TreeGrafter"/>
</dbReference>